<evidence type="ECO:0000313" key="2">
    <source>
        <dbReference type="EMBL" id="PQJ10229.1"/>
    </source>
</evidence>
<comment type="caution">
    <text evidence="2">The sequence shown here is derived from an EMBL/GenBank/DDBJ whole genome shotgun (WGS) entry which is preliminary data.</text>
</comment>
<feature type="domain" description="Copper-binding protein MbnP-like" evidence="1">
    <location>
        <begin position="63"/>
        <end position="238"/>
    </location>
</feature>
<reference evidence="2 3" key="1">
    <citation type="submission" date="2018-01" db="EMBL/GenBank/DDBJ databases">
        <title>A novel member of the phylum Bacteroidetes isolated from glacier ice.</title>
        <authorList>
            <person name="Liu Q."/>
            <person name="Xin Y.-H."/>
        </authorList>
    </citation>
    <scope>NUCLEOTIDE SEQUENCE [LARGE SCALE GENOMIC DNA]</scope>
    <source>
        <strain evidence="2 3">RB1R16</strain>
    </source>
</reference>
<dbReference type="EMBL" id="PPSL01000004">
    <property type="protein sequence ID" value="PQJ10229.1"/>
    <property type="molecule type" value="Genomic_DNA"/>
</dbReference>
<evidence type="ECO:0000313" key="3">
    <source>
        <dbReference type="Proteomes" id="UP000239872"/>
    </source>
</evidence>
<dbReference type="Pfam" id="PF20243">
    <property type="entry name" value="MbnP"/>
    <property type="match status" value="1"/>
</dbReference>
<accession>A0A2S7STG8</accession>
<name>A0A2S7STG8_9BACT</name>
<dbReference type="AlphaFoldDB" id="A0A2S7STG8"/>
<dbReference type="Proteomes" id="UP000239872">
    <property type="component" value="Unassembled WGS sequence"/>
</dbReference>
<organism evidence="2 3">
    <name type="scientific">Flavipsychrobacter stenotrophus</name>
    <dbReference type="NCBI Taxonomy" id="2077091"/>
    <lineage>
        <taxon>Bacteria</taxon>
        <taxon>Pseudomonadati</taxon>
        <taxon>Bacteroidota</taxon>
        <taxon>Chitinophagia</taxon>
        <taxon>Chitinophagales</taxon>
        <taxon>Chitinophagaceae</taxon>
        <taxon>Flavipsychrobacter</taxon>
    </lineage>
</organism>
<keyword evidence="3" id="KW-1185">Reference proteome</keyword>
<proteinExistence type="predicted"/>
<sequence length="281" mass="30753">MPAKLFSPKISIFTYMISAIRSRFSGFRYAGIAAICALLVTASCRYKDKAVVVTPVTPTSSYGSLTVKFSNEAGGTAIVMGSGTYTNAAGNAYKVDLLKYFVSNFTLIKSDNSEHNFANYKLINAADTSTCSFTLDSVANGTYKAVRFYIGVDSAKNHTLLNEGDLNPSNGMVWTWSTGYIFFKHEGTFINDTGGTSVLLYHYGVDANMKTIDIPVSAFTIAADHKTMLLKFDLNKQYGDPNVITFDSGNAVHQSLETRDRAWLGQMKANFSSAFTFDKVQ</sequence>
<evidence type="ECO:0000259" key="1">
    <source>
        <dbReference type="Pfam" id="PF20243"/>
    </source>
</evidence>
<protein>
    <recommendedName>
        <fullName evidence="1">Copper-binding protein MbnP-like domain-containing protein</fullName>
    </recommendedName>
</protein>
<gene>
    <name evidence="2" type="ORF">CJD36_016200</name>
</gene>
<dbReference type="InterPro" id="IPR046863">
    <property type="entry name" value="MbnP-like_dom"/>
</dbReference>